<dbReference type="Pfam" id="PF00072">
    <property type="entry name" value="Response_reg"/>
    <property type="match status" value="1"/>
</dbReference>
<dbReference type="AlphaFoldDB" id="A0A222GE68"/>
<dbReference type="SMART" id="SM00448">
    <property type="entry name" value="REC"/>
    <property type="match status" value="1"/>
</dbReference>
<reference evidence="3 4" key="1">
    <citation type="submission" date="2017-08" db="EMBL/GenBank/DDBJ databases">
        <title>Complete genome of Colwellia sp. NB097-1, a psychrophile bacterium ioslated from Bering Sea.</title>
        <authorList>
            <person name="Chen X."/>
        </authorList>
    </citation>
    <scope>NUCLEOTIDE SEQUENCE [LARGE SCALE GENOMIC DNA]</scope>
    <source>
        <strain evidence="3 4">NB097-1</strain>
    </source>
</reference>
<feature type="modified residue" description="4-aspartylphosphate" evidence="1">
    <location>
        <position position="63"/>
    </location>
</feature>
<dbReference type="InterPro" id="IPR052893">
    <property type="entry name" value="TCS_response_regulator"/>
</dbReference>
<dbReference type="InterPro" id="IPR001789">
    <property type="entry name" value="Sig_transdc_resp-reg_receiver"/>
</dbReference>
<gene>
    <name evidence="3" type="ORF">B5D82_19050</name>
</gene>
<dbReference type="EMBL" id="CP020465">
    <property type="protein sequence ID" value="ASP50101.1"/>
    <property type="molecule type" value="Genomic_DNA"/>
</dbReference>
<feature type="domain" description="Response regulatory" evidence="2">
    <location>
        <begin position="9"/>
        <end position="130"/>
    </location>
</feature>
<dbReference type="RefSeq" id="WP_081154620.1">
    <property type="nucleotide sequence ID" value="NZ_CP020465.1"/>
</dbReference>
<organism evidence="3 4">
    <name type="scientific">Cognaticolwellia beringensis</name>
    <dbReference type="NCBI Taxonomy" id="1967665"/>
    <lineage>
        <taxon>Bacteria</taxon>
        <taxon>Pseudomonadati</taxon>
        <taxon>Pseudomonadota</taxon>
        <taxon>Gammaproteobacteria</taxon>
        <taxon>Alteromonadales</taxon>
        <taxon>Colwelliaceae</taxon>
        <taxon>Cognaticolwellia</taxon>
    </lineage>
</organism>
<evidence type="ECO:0000313" key="4">
    <source>
        <dbReference type="Proteomes" id="UP000202259"/>
    </source>
</evidence>
<evidence type="ECO:0000259" key="2">
    <source>
        <dbReference type="PROSITE" id="PS50110"/>
    </source>
</evidence>
<keyword evidence="4" id="KW-1185">Reference proteome</keyword>
<dbReference type="PANTHER" id="PTHR44520:SF2">
    <property type="entry name" value="RESPONSE REGULATOR RCP1"/>
    <property type="match status" value="1"/>
</dbReference>
<dbReference type="Gene3D" id="3.40.50.2300">
    <property type="match status" value="1"/>
</dbReference>
<dbReference type="OrthoDB" id="9796655at2"/>
<dbReference type="CDD" id="cd17557">
    <property type="entry name" value="REC_Rcp-like"/>
    <property type="match status" value="1"/>
</dbReference>
<protein>
    <submittedName>
        <fullName evidence="3">Response regulator</fullName>
    </submittedName>
</protein>
<evidence type="ECO:0000256" key="1">
    <source>
        <dbReference type="PROSITE-ProRule" id="PRU00169"/>
    </source>
</evidence>
<dbReference type="Proteomes" id="UP000202259">
    <property type="component" value="Chromosome"/>
</dbReference>
<dbReference type="PROSITE" id="PS50110">
    <property type="entry name" value="RESPONSE_REGULATORY"/>
    <property type="match status" value="1"/>
</dbReference>
<keyword evidence="1" id="KW-0597">Phosphoprotein</keyword>
<accession>A0A222GE68</accession>
<evidence type="ECO:0000313" key="3">
    <source>
        <dbReference type="EMBL" id="ASP50101.1"/>
    </source>
</evidence>
<proteinExistence type="predicted"/>
<dbReference type="GO" id="GO:0000160">
    <property type="term" value="P:phosphorelay signal transduction system"/>
    <property type="evidence" value="ECO:0007669"/>
    <property type="project" value="InterPro"/>
</dbReference>
<name>A0A222GE68_9GAMM</name>
<dbReference type="InterPro" id="IPR011006">
    <property type="entry name" value="CheY-like_superfamily"/>
</dbReference>
<dbReference type="SUPFAM" id="SSF52172">
    <property type="entry name" value="CheY-like"/>
    <property type="match status" value="1"/>
</dbReference>
<dbReference type="KEGG" id="cber:B5D82_19050"/>
<dbReference type="PANTHER" id="PTHR44520">
    <property type="entry name" value="RESPONSE REGULATOR RCP1-RELATED"/>
    <property type="match status" value="1"/>
</dbReference>
<sequence length="141" mass="16053">MSEKTKEVTLFLIEDDDIDAMSITRAFKKMCIGNEIIRATDGLEGLEMLRSGAVPSPYIILLDLQMPRLNGFEFLDEIRQDPKFAKSIVFVLTTSKSDEDMTASYKKNIAGYFVKEQVGEGFLDIVKMLKGYWKIVHFPES</sequence>